<sequence>MTWLLWIGLAVCLLAGFAAGLAAYGASRWTAATAALTRELEAARVGAQSGPSRATRYDAAELAGLPAPVQRYFRAVLTDGQPIIAAATIDITGTFNLSATGEQWKPFTSSQRVVARRPGFLWNARISMLPGLPVRVVDCYIAGKGRLHAAMLGLFTMADVSGGGELARGEFMRFFAEAAWYPTALLPSQGVSWDAQGDRSANATIVDGPLTLTLLFRFNDAGLIDSFRAEARGAGVGKEMVMLPWEGSWSNYQVRDGMTVPFSGEVGWMRPQGRRPYFLGTVTALAYEFAP</sequence>
<evidence type="ECO:0000313" key="2">
    <source>
        <dbReference type="Proteomes" id="UP000230390"/>
    </source>
</evidence>
<dbReference type="InterPro" id="IPR054213">
    <property type="entry name" value="DUF6920"/>
</dbReference>
<organism evidence="1 2">
    <name type="scientific">Massilia eurypsychrophila</name>
    <dbReference type="NCBI Taxonomy" id="1485217"/>
    <lineage>
        <taxon>Bacteria</taxon>
        <taxon>Pseudomonadati</taxon>
        <taxon>Pseudomonadota</taxon>
        <taxon>Betaproteobacteria</taxon>
        <taxon>Burkholderiales</taxon>
        <taxon>Oxalobacteraceae</taxon>
        <taxon>Telluria group</taxon>
        <taxon>Massilia</taxon>
    </lineage>
</organism>
<dbReference type="AlphaFoldDB" id="A0A2G8TM09"/>
<reference evidence="1 2" key="1">
    <citation type="submission" date="2017-10" db="EMBL/GenBank/DDBJ databases">
        <title>Massilia psychrophilum sp. nov., a novel purple-pigmented bacterium isolated from Tianshan glacier, Xinjiang Municipality, China.</title>
        <authorList>
            <person name="Wang H."/>
        </authorList>
    </citation>
    <scope>NUCLEOTIDE SEQUENCE [LARGE SCALE GENOMIC DNA]</scope>
    <source>
        <strain evidence="1 2">JCM 30074</strain>
    </source>
</reference>
<protein>
    <submittedName>
        <fullName evidence="1">Uncharacterized protein</fullName>
    </submittedName>
</protein>
<proteinExistence type="predicted"/>
<dbReference type="OrthoDB" id="3671061at2"/>
<name>A0A2G8TM09_9BURK</name>
<dbReference type="RefSeq" id="WP_099786867.1">
    <property type="nucleotide sequence ID" value="NZ_JBHLYV010000100.1"/>
</dbReference>
<evidence type="ECO:0000313" key="1">
    <source>
        <dbReference type="EMBL" id="PIL47066.1"/>
    </source>
</evidence>
<dbReference type="EMBL" id="PDOC01000001">
    <property type="protein sequence ID" value="PIL47066.1"/>
    <property type="molecule type" value="Genomic_DNA"/>
</dbReference>
<dbReference type="Proteomes" id="UP000230390">
    <property type="component" value="Unassembled WGS sequence"/>
</dbReference>
<comment type="caution">
    <text evidence="1">The sequence shown here is derived from an EMBL/GenBank/DDBJ whole genome shotgun (WGS) entry which is preliminary data.</text>
</comment>
<dbReference type="Pfam" id="PF21900">
    <property type="entry name" value="DUF6920"/>
    <property type="match status" value="1"/>
</dbReference>
<accession>A0A2G8TM09</accession>
<keyword evidence="2" id="KW-1185">Reference proteome</keyword>
<gene>
    <name evidence="1" type="ORF">CR105_02705</name>
</gene>